<protein>
    <recommendedName>
        <fullName evidence="3">Reverse transcriptase/retrotransposon-derived protein RNase H-like domain-containing protein</fullName>
    </recommendedName>
</protein>
<reference evidence="1" key="1">
    <citation type="submission" date="2018-05" db="EMBL/GenBank/DDBJ databases">
        <title>Draft genome of Mucuna pruriens seed.</title>
        <authorList>
            <person name="Nnadi N.E."/>
            <person name="Vos R."/>
            <person name="Hasami M.H."/>
            <person name="Devisetty U.K."/>
            <person name="Aguiy J.C."/>
        </authorList>
    </citation>
    <scope>NUCLEOTIDE SEQUENCE [LARGE SCALE GENOMIC DNA]</scope>
    <source>
        <strain evidence="1">JCA_2017</strain>
    </source>
</reference>
<dbReference type="AlphaFoldDB" id="A0A371FG86"/>
<evidence type="ECO:0008006" key="3">
    <source>
        <dbReference type="Google" id="ProtNLM"/>
    </source>
</evidence>
<organism evidence="1 2">
    <name type="scientific">Mucuna pruriens</name>
    <name type="common">Velvet bean</name>
    <name type="synonym">Dolichos pruriens</name>
    <dbReference type="NCBI Taxonomy" id="157652"/>
    <lineage>
        <taxon>Eukaryota</taxon>
        <taxon>Viridiplantae</taxon>
        <taxon>Streptophyta</taxon>
        <taxon>Embryophyta</taxon>
        <taxon>Tracheophyta</taxon>
        <taxon>Spermatophyta</taxon>
        <taxon>Magnoliopsida</taxon>
        <taxon>eudicotyledons</taxon>
        <taxon>Gunneridae</taxon>
        <taxon>Pentapetalae</taxon>
        <taxon>rosids</taxon>
        <taxon>fabids</taxon>
        <taxon>Fabales</taxon>
        <taxon>Fabaceae</taxon>
        <taxon>Papilionoideae</taxon>
        <taxon>50 kb inversion clade</taxon>
        <taxon>NPAAA clade</taxon>
        <taxon>indigoferoid/millettioid clade</taxon>
        <taxon>Phaseoleae</taxon>
        <taxon>Mucuna</taxon>
    </lineage>
</organism>
<accession>A0A371FG86</accession>
<feature type="non-terminal residue" evidence="1">
    <location>
        <position position="1"/>
    </location>
</feature>
<evidence type="ECO:0000313" key="1">
    <source>
        <dbReference type="EMBL" id="RDX77315.1"/>
    </source>
</evidence>
<proteinExistence type="predicted"/>
<dbReference type="PANTHER" id="PTHR35046:SF9">
    <property type="entry name" value="RNA-DIRECTED DNA POLYMERASE"/>
    <property type="match status" value="1"/>
</dbReference>
<dbReference type="PANTHER" id="PTHR35046">
    <property type="entry name" value="ZINC KNUCKLE (CCHC-TYPE) FAMILY PROTEIN"/>
    <property type="match status" value="1"/>
</dbReference>
<dbReference type="OrthoDB" id="1934635at2759"/>
<sequence>MKDKASKGTVRLKDSFQGLFPKEIPCRLPPISRIEHQIDFTMVATLPNRVAHRPNLEESKEIQEQCDASNMSIGVVLLQEGHPITFFSEKLKGT</sequence>
<name>A0A371FG86_MUCPR</name>
<gene>
    <name evidence="1" type="ORF">CR513_42578</name>
</gene>
<comment type="caution">
    <text evidence="1">The sequence shown here is derived from an EMBL/GenBank/DDBJ whole genome shotgun (WGS) entry which is preliminary data.</text>
</comment>
<keyword evidence="2" id="KW-1185">Reference proteome</keyword>
<dbReference type="EMBL" id="QJKJ01009208">
    <property type="protein sequence ID" value="RDX77315.1"/>
    <property type="molecule type" value="Genomic_DNA"/>
</dbReference>
<evidence type="ECO:0000313" key="2">
    <source>
        <dbReference type="Proteomes" id="UP000257109"/>
    </source>
</evidence>
<dbReference type="Proteomes" id="UP000257109">
    <property type="component" value="Unassembled WGS sequence"/>
</dbReference>